<evidence type="ECO:0000313" key="2">
    <source>
        <dbReference type="Proteomes" id="UP000027120"/>
    </source>
</evidence>
<organism evidence="1 2">
    <name type="scientific">Citrus sinensis</name>
    <name type="common">Sweet orange</name>
    <name type="synonym">Citrus aurantium var. sinensis</name>
    <dbReference type="NCBI Taxonomy" id="2711"/>
    <lineage>
        <taxon>Eukaryota</taxon>
        <taxon>Viridiplantae</taxon>
        <taxon>Streptophyta</taxon>
        <taxon>Embryophyta</taxon>
        <taxon>Tracheophyta</taxon>
        <taxon>Spermatophyta</taxon>
        <taxon>Magnoliopsida</taxon>
        <taxon>eudicotyledons</taxon>
        <taxon>Gunneridae</taxon>
        <taxon>Pentapetalae</taxon>
        <taxon>rosids</taxon>
        <taxon>malvids</taxon>
        <taxon>Sapindales</taxon>
        <taxon>Rutaceae</taxon>
        <taxon>Aurantioideae</taxon>
        <taxon>Citrus</taxon>
    </lineage>
</organism>
<dbReference type="EMBL" id="KK784921">
    <property type="protein sequence ID" value="KDO62060.1"/>
    <property type="molecule type" value="Genomic_DNA"/>
</dbReference>
<gene>
    <name evidence="1" type="ORF">CISIN_1g041174mg</name>
</gene>
<accession>A0A067F7D9</accession>
<sequence>MATSDKDNGGAFNFELIRPMVFWKNDEPIIDAEDDGCGAVTILVFNNLKILTIKDVVEMLKITQAA</sequence>
<protein>
    <submittedName>
        <fullName evidence="1">Uncharacterized protein</fullName>
    </submittedName>
</protein>
<evidence type="ECO:0000313" key="1">
    <source>
        <dbReference type="EMBL" id="KDO62060.1"/>
    </source>
</evidence>
<keyword evidence="2" id="KW-1185">Reference proteome</keyword>
<proteinExistence type="predicted"/>
<dbReference type="AlphaFoldDB" id="A0A067F7D9"/>
<reference evidence="1 2" key="1">
    <citation type="submission" date="2014-04" db="EMBL/GenBank/DDBJ databases">
        <authorList>
            <consortium name="International Citrus Genome Consortium"/>
            <person name="Gmitter F."/>
            <person name="Chen C."/>
            <person name="Farmerie W."/>
            <person name="Harkins T."/>
            <person name="Desany B."/>
            <person name="Mohiuddin M."/>
            <person name="Kodira C."/>
            <person name="Borodovsky M."/>
            <person name="Lomsadze A."/>
            <person name="Burns P."/>
            <person name="Jenkins J."/>
            <person name="Prochnik S."/>
            <person name="Shu S."/>
            <person name="Chapman J."/>
            <person name="Pitluck S."/>
            <person name="Schmutz J."/>
            <person name="Rokhsar D."/>
        </authorList>
    </citation>
    <scope>NUCLEOTIDE SEQUENCE</scope>
</reference>
<name>A0A067F7D9_CITSI</name>
<dbReference type="Proteomes" id="UP000027120">
    <property type="component" value="Unassembled WGS sequence"/>
</dbReference>